<evidence type="ECO:0000313" key="2">
    <source>
        <dbReference type="EMBL" id="MCD1295888.1"/>
    </source>
</evidence>
<dbReference type="AlphaFoldDB" id="A0AAP2W701"/>
<feature type="transmembrane region" description="Helical" evidence="1">
    <location>
        <begin position="35"/>
        <end position="56"/>
    </location>
</feature>
<sequence>MDEKYISAIKAGVIGGVILSVIQLISNFIPCIGCLIVPITMMGVGVLALYLGANFVTKLIDAVVISGISGAIAGVIDGIVIMLLITLGGSLYSSSISGAGASFFAGIISMLFAIVMATIFAVIAGVIYAFLVMKITK</sequence>
<protein>
    <recommendedName>
        <fullName evidence="4">DUF5518 domain-containing protein</fullName>
    </recommendedName>
</protein>
<gene>
    <name evidence="2" type="ORF">CUJ83_12870</name>
</gene>
<evidence type="ECO:0000256" key="1">
    <source>
        <dbReference type="SAM" id="Phobius"/>
    </source>
</evidence>
<dbReference type="Proteomes" id="UP001320159">
    <property type="component" value="Unassembled WGS sequence"/>
</dbReference>
<feature type="transmembrane region" description="Helical" evidence="1">
    <location>
        <begin position="63"/>
        <end position="91"/>
    </location>
</feature>
<keyword evidence="3" id="KW-1185">Reference proteome</keyword>
<reference evidence="2 3" key="1">
    <citation type="submission" date="2017-11" db="EMBL/GenBank/DDBJ databases">
        <title>Isolation and Characterization of Family Methanocellaceae Species from Potential Methane Hydrate Area Offshore Southwestern Taiwan.</title>
        <authorList>
            <person name="Zhang W.-L."/>
            <person name="Chen W.-C."/>
            <person name="Lai M.-C."/>
            <person name="Chen S.-C."/>
        </authorList>
    </citation>
    <scope>NUCLEOTIDE SEQUENCE [LARGE SCALE GENOMIC DNA]</scope>
    <source>
        <strain evidence="2 3">CWC-04</strain>
    </source>
</reference>
<dbReference type="RefSeq" id="WP_230742744.1">
    <property type="nucleotide sequence ID" value="NZ_PGCK01000011.1"/>
</dbReference>
<evidence type="ECO:0008006" key="4">
    <source>
        <dbReference type="Google" id="ProtNLM"/>
    </source>
</evidence>
<comment type="caution">
    <text evidence="2">The sequence shown here is derived from an EMBL/GenBank/DDBJ whole genome shotgun (WGS) entry which is preliminary data.</text>
</comment>
<keyword evidence="1" id="KW-1133">Transmembrane helix</keyword>
<feature type="transmembrane region" description="Helical" evidence="1">
    <location>
        <begin position="12"/>
        <end position="29"/>
    </location>
</feature>
<organism evidence="2 3">
    <name type="scientific">Methanooceanicella nereidis</name>
    <dbReference type="NCBI Taxonomy" id="2052831"/>
    <lineage>
        <taxon>Archaea</taxon>
        <taxon>Methanobacteriati</taxon>
        <taxon>Methanobacteriota</taxon>
        <taxon>Stenosarchaea group</taxon>
        <taxon>Methanomicrobia</taxon>
        <taxon>Methanocellales</taxon>
        <taxon>Methanocellaceae</taxon>
        <taxon>Methanooceanicella</taxon>
    </lineage>
</organism>
<accession>A0AAP2W701</accession>
<keyword evidence="1" id="KW-0812">Transmembrane</keyword>
<name>A0AAP2W701_9EURY</name>
<dbReference type="EMBL" id="PGCK01000011">
    <property type="protein sequence ID" value="MCD1295888.1"/>
    <property type="molecule type" value="Genomic_DNA"/>
</dbReference>
<keyword evidence="1" id="KW-0472">Membrane</keyword>
<feature type="transmembrane region" description="Helical" evidence="1">
    <location>
        <begin position="103"/>
        <end position="131"/>
    </location>
</feature>
<proteinExistence type="predicted"/>
<evidence type="ECO:0000313" key="3">
    <source>
        <dbReference type="Proteomes" id="UP001320159"/>
    </source>
</evidence>